<protein>
    <submittedName>
        <fullName evidence="10">Bifunctional UDP-sugar hydrolase/5'-nucleotidase</fullName>
    </submittedName>
</protein>
<dbReference type="InterPro" id="IPR029052">
    <property type="entry name" value="Metallo-depent_PP-like"/>
</dbReference>
<dbReference type="InterPro" id="IPR008334">
    <property type="entry name" value="5'-Nucleotdase_C"/>
</dbReference>
<keyword evidence="6" id="KW-0574">Periplasm</keyword>
<feature type="signal peptide" evidence="7">
    <location>
        <begin position="1"/>
        <end position="25"/>
    </location>
</feature>
<keyword evidence="4 7" id="KW-0732">Signal</keyword>
<dbReference type="SUPFAM" id="SSF56300">
    <property type="entry name" value="Metallo-dependent phosphatases"/>
    <property type="match status" value="1"/>
</dbReference>
<keyword evidence="7 10" id="KW-0378">Hydrolase</keyword>
<dbReference type="Pfam" id="PF02872">
    <property type="entry name" value="5_nucleotid_C"/>
    <property type="match status" value="1"/>
</dbReference>
<feature type="chain" id="PRO_5036508490" evidence="7">
    <location>
        <begin position="26"/>
        <end position="550"/>
    </location>
</feature>
<keyword evidence="5 7" id="KW-0547">Nucleotide-binding</keyword>
<dbReference type="GO" id="GO:0008253">
    <property type="term" value="F:5'-nucleotidase activity"/>
    <property type="evidence" value="ECO:0007669"/>
    <property type="project" value="TreeGrafter"/>
</dbReference>
<dbReference type="NCBIfam" id="NF007109">
    <property type="entry name" value="PRK09558.1"/>
    <property type="match status" value="1"/>
</dbReference>
<dbReference type="EMBL" id="DAASTJ010000002">
    <property type="protein sequence ID" value="HAE6943742.1"/>
    <property type="molecule type" value="Genomic_DNA"/>
</dbReference>
<dbReference type="GO" id="GO:0009166">
    <property type="term" value="P:nucleotide catabolic process"/>
    <property type="evidence" value="ECO:0007669"/>
    <property type="project" value="InterPro"/>
</dbReference>
<evidence type="ECO:0000256" key="2">
    <source>
        <dbReference type="ARBA" id="ARBA00006654"/>
    </source>
</evidence>
<dbReference type="InterPro" id="IPR006146">
    <property type="entry name" value="5'-Nucleotdase_CS"/>
</dbReference>
<dbReference type="EMBL" id="CP075134">
    <property type="protein sequence ID" value="QWJ54951.1"/>
    <property type="molecule type" value="Genomic_DNA"/>
</dbReference>
<comment type="subcellular location">
    <subcellularLocation>
        <location evidence="1">Periplasm</location>
    </subcellularLocation>
</comment>
<dbReference type="InterPro" id="IPR004843">
    <property type="entry name" value="Calcineurin-like_PHP"/>
</dbReference>
<evidence type="ECO:0000256" key="7">
    <source>
        <dbReference type="RuleBase" id="RU362119"/>
    </source>
</evidence>
<reference evidence="12" key="1">
    <citation type="submission" date="2016-09" db="EMBL/GenBank/DDBJ databases">
        <authorList>
            <person name="Bell R."/>
        </authorList>
    </citation>
    <scope>NUCLEOTIDE SEQUENCE</scope>
    <source>
        <strain evidence="12">CFSAN044909</strain>
    </source>
</reference>
<evidence type="ECO:0000256" key="5">
    <source>
        <dbReference type="ARBA" id="ARBA00022741"/>
    </source>
</evidence>
<evidence type="ECO:0000256" key="1">
    <source>
        <dbReference type="ARBA" id="ARBA00004418"/>
    </source>
</evidence>
<evidence type="ECO:0000256" key="3">
    <source>
        <dbReference type="ARBA" id="ARBA00022723"/>
    </source>
</evidence>
<feature type="domain" description="Calcineurin-like phosphoesterase" evidence="8">
    <location>
        <begin position="35"/>
        <end position="253"/>
    </location>
</feature>
<dbReference type="PANTHER" id="PTHR11575">
    <property type="entry name" value="5'-NUCLEOTIDASE-RELATED"/>
    <property type="match status" value="1"/>
</dbReference>
<dbReference type="Gene3D" id="3.60.21.10">
    <property type="match status" value="1"/>
</dbReference>
<dbReference type="GO" id="GO:0030288">
    <property type="term" value="C:outer membrane-bounded periplasmic space"/>
    <property type="evidence" value="ECO:0007669"/>
    <property type="project" value="TreeGrafter"/>
</dbReference>
<dbReference type="GO" id="GO:0008768">
    <property type="term" value="F:UDP-sugar diphosphatase activity"/>
    <property type="evidence" value="ECO:0007669"/>
    <property type="project" value="TreeGrafter"/>
</dbReference>
<evidence type="ECO:0000256" key="6">
    <source>
        <dbReference type="ARBA" id="ARBA00022764"/>
    </source>
</evidence>
<dbReference type="Pfam" id="PF00149">
    <property type="entry name" value="Metallophos"/>
    <property type="match status" value="1"/>
</dbReference>
<reference evidence="12" key="5">
    <citation type="submission" date="2021-05" db="EMBL/GenBank/DDBJ databases">
        <title>Whole genome PacBio Sequel sequence of Salmonella enterica subsp. enterica.</title>
        <authorList>
            <person name="Hoffmann M."/>
            <person name="Balkey M."/>
            <person name="Luo Y."/>
        </authorList>
    </citation>
    <scope>NUCLEOTIDE SEQUENCE</scope>
    <source>
        <strain evidence="12">CFSAN044909</strain>
    </source>
</reference>
<dbReference type="SUPFAM" id="SSF55816">
    <property type="entry name" value="5'-nucleotidase (syn. UDP-sugar hydrolase), C-terminal domain"/>
    <property type="match status" value="1"/>
</dbReference>
<dbReference type="CDD" id="cd07405">
    <property type="entry name" value="MPP_UshA_N"/>
    <property type="match status" value="1"/>
</dbReference>
<keyword evidence="3" id="KW-0479">Metal-binding</keyword>
<reference evidence="10" key="3">
    <citation type="submission" date="2018-07" db="EMBL/GenBank/DDBJ databases">
        <authorList>
            <consortium name="PulseNet: The National Subtyping Network for Foodborne Disease Surveillance"/>
            <person name="Tarr C.L."/>
            <person name="Trees E."/>
            <person name="Katz L.S."/>
            <person name="Carleton-Romer H.A."/>
            <person name="Stroika S."/>
            <person name="Kucerova Z."/>
            <person name="Roache K.F."/>
            <person name="Sabol A.L."/>
            <person name="Besser J."/>
            <person name="Gerner-Smidt P."/>
        </authorList>
    </citation>
    <scope>NUCLEOTIDE SEQUENCE</scope>
    <source>
        <strain evidence="10">2015AM-1903</strain>
    </source>
</reference>
<dbReference type="GO" id="GO:0046872">
    <property type="term" value="F:metal ion binding"/>
    <property type="evidence" value="ECO:0007669"/>
    <property type="project" value="UniProtKB-KW"/>
</dbReference>
<dbReference type="PROSITE" id="PS00785">
    <property type="entry name" value="5_NUCLEOTIDASE_1"/>
    <property type="match status" value="1"/>
</dbReference>
<evidence type="ECO:0000259" key="8">
    <source>
        <dbReference type="Pfam" id="PF00149"/>
    </source>
</evidence>
<accession>A0A603BRL6</accession>
<evidence type="ECO:0000313" key="12">
    <source>
        <dbReference type="EMBL" id="QWJ54951.1"/>
    </source>
</evidence>
<gene>
    <name evidence="12" type="ORF">A7S31_016810</name>
    <name evidence="10" type="ORF">CJK13_01350</name>
    <name evidence="11" type="ORF">GNB35_000663</name>
</gene>
<comment type="similarity">
    <text evidence="2 7">Belongs to the 5'-nucleotidase family.</text>
</comment>
<dbReference type="Gene3D" id="3.90.780.10">
    <property type="entry name" value="5'-Nucleotidase, C-terminal domain"/>
    <property type="match status" value="1"/>
</dbReference>
<dbReference type="InterPro" id="IPR006179">
    <property type="entry name" value="5_nucleotidase/apyrase"/>
</dbReference>
<reference evidence="11" key="4">
    <citation type="submission" date="2018-07" db="EMBL/GenBank/DDBJ databases">
        <authorList>
            <consortium name="NCBI Pathogen Detection Project"/>
        </authorList>
    </citation>
    <scope>NUCLEOTIDE SEQUENCE</scope>
    <source>
        <strain evidence="11">CDC B1400</strain>
    </source>
</reference>
<organism evidence="10">
    <name type="scientific">Salmonella enterica subsp. enterica serovar Saintpaul</name>
    <dbReference type="NCBI Taxonomy" id="90105"/>
    <lineage>
        <taxon>Bacteria</taxon>
        <taxon>Pseudomonadati</taxon>
        <taxon>Pseudomonadota</taxon>
        <taxon>Gammaproteobacteria</taxon>
        <taxon>Enterobacterales</taxon>
        <taxon>Enterobacteriaceae</taxon>
        <taxon>Salmonella</taxon>
    </lineage>
</organism>
<evidence type="ECO:0000256" key="4">
    <source>
        <dbReference type="ARBA" id="ARBA00022729"/>
    </source>
</evidence>
<dbReference type="AlphaFoldDB" id="A0A603BRL6"/>
<dbReference type="PANTHER" id="PTHR11575:SF46">
    <property type="entry name" value="PROTEIN USHA"/>
    <property type="match status" value="1"/>
</dbReference>
<dbReference type="EMBL" id="AAKOLH010000001">
    <property type="protein sequence ID" value="ECT9639099.1"/>
    <property type="molecule type" value="Genomic_DNA"/>
</dbReference>
<evidence type="ECO:0000259" key="9">
    <source>
        <dbReference type="Pfam" id="PF02872"/>
    </source>
</evidence>
<sequence length="550" mass="60587">MKFLKRGVALALLAAFALTTQPAQAYEKDKTYKITILHTNDHHGHFWRSEYGEYGLAAQKTLVDSIRKEVAQEGGSVLLLSGGDINTGVPESDLQDAEPDFRGMNLIGYDAMAVGNHEFDNPLTVLRQQEKWAKFPFLSANIYQKSTGERLFKPWAIFTRQDIKIAVIGLTTDDTAKIGNPEYFTDIEFRKPAEEAKVVIQELNMNEKPDVIIATTHMGHYDNGDHGSNAPGDVEMARSLPAGSLEMIVGGHSQDPVCMASENKKQVNYVPGTPCAPDKQNGIWIVQAHEWGKYVGRADFEFRNGEMKMVNYQLIPVNLKKKVTWDNGKSERVLYTPEIAENPQMLSLLTPFQNKGKAQLEVKIGSVNGLLEGDRSKVRFVQTNMGRVILAAQIARTGADFGVMSGGGIRDSIEAGDITYKSVLKVQPFGNIVVYADMSGKEVVDYLTAVAQMKPDSGAYPQFANVSFVAKEGKLTDLKIKGEPVDPAKTYRMATLSFNATGGDGYPRIDNKPGYVNTGFIDAEVLKEFIQQNSPLDAAAFTPKGEVSWL</sequence>
<dbReference type="FunFam" id="3.90.780.10:FF:000003">
    <property type="entry name" value="Protein UshA"/>
    <property type="match status" value="1"/>
</dbReference>
<dbReference type="InterPro" id="IPR036907">
    <property type="entry name" value="5'-Nucleotdase_C_sf"/>
</dbReference>
<evidence type="ECO:0000313" key="11">
    <source>
        <dbReference type="EMBL" id="HAE6943742.1"/>
    </source>
</evidence>
<dbReference type="FunFam" id="3.60.21.10:FF:000025">
    <property type="entry name" value="Protein UshA"/>
    <property type="match status" value="1"/>
</dbReference>
<evidence type="ECO:0000313" key="10">
    <source>
        <dbReference type="EMBL" id="ECT9639099.1"/>
    </source>
</evidence>
<dbReference type="GO" id="GO:0000166">
    <property type="term" value="F:nucleotide binding"/>
    <property type="evidence" value="ECO:0007669"/>
    <property type="project" value="UniProtKB-KW"/>
</dbReference>
<proteinExistence type="inferred from homology"/>
<dbReference type="PROSITE" id="PS00786">
    <property type="entry name" value="5_NUCLEOTIDASE_2"/>
    <property type="match status" value="1"/>
</dbReference>
<feature type="domain" description="5'-Nucleotidase C-terminal" evidence="9">
    <location>
        <begin position="364"/>
        <end position="507"/>
    </location>
</feature>
<dbReference type="PRINTS" id="PR01607">
    <property type="entry name" value="APYRASEFAMLY"/>
</dbReference>
<name>A0A603BRL6_SALET</name>
<reference evidence="11" key="2">
    <citation type="journal article" date="2018" name="Genome Biol.">
        <title>SKESA: strategic k-mer extension for scrupulous assemblies.</title>
        <authorList>
            <person name="Souvorov A."/>
            <person name="Agarwala R."/>
            <person name="Lipman D.J."/>
        </authorList>
    </citation>
    <scope>NUCLEOTIDE SEQUENCE</scope>
    <source>
        <strain evidence="11">CDC B1400</strain>
    </source>
</reference>
<dbReference type="RefSeq" id="WP_001523293.1">
    <property type="nucleotide sequence ID" value="NZ_CP023512.1"/>
</dbReference>